<dbReference type="PANTHER" id="PTHR43791:SF36">
    <property type="entry name" value="TRANSPORTER, PUTATIVE (AFU_ORTHOLOGUE AFUA_6G08340)-RELATED"/>
    <property type="match status" value="1"/>
</dbReference>
<feature type="transmembrane region" description="Helical" evidence="7">
    <location>
        <begin position="136"/>
        <end position="154"/>
    </location>
</feature>
<keyword evidence="10" id="KW-1185">Reference proteome</keyword>
<comment type="subcellular location">
    <subcellularLocation>
        <location evidence="1">Membrane</location>
        <topology evidence="1">Multi-pass membrane protein</topology>
    </subcellularLocation>
</comment>
<dbReference type="AlphaFoldDB" id="A0A316TXG2"/>
<feature type="transmembrane region" description="Helical" evidence="7">
    <location>
        <begin position="436"/>
        <end position="457"/>
    </location>
</feature>
<dbReference type="EMBL" id="KZ819338">
    <property type="protein sequence ID" value="PWN18099.1"/>
    <property type="molecule type" value="Genomic_DNA"/>
</dbReference>
<feature type="domain" description="Major facilitator superfamily (MFS) profile" evidence="8">
    <location>
        <begin position="70"/>
        <end position="494"/>
    </location>
</feature>
<evidence type="ECO:0000256" key="5">
    <source>
        <dbReference type="ARBA" id="ARBA00023136"/>
    </source>
</evidence>
<evidence type="ECO:0000259" key="8">
    <source>
        <dbReference type="PROSITE" id="PS50850"/>
    </source>
</evidence>
<feature type="transmembrane region" description="Helical" evidence="7">
    <location>
        <begin position="469"/>
        <end position="491"/>
    </location>
</feature>
<dbReference type="Pfam" id="PF07690">
    <property type="entry name" value="MFS_1"/>
    <property type="match status" value="1"/>
</dbReference>
<sequence length="577" mass="63242">MDSSPLAQGESHTSEKQNPTTYSQTYASPDSIKLEEHTDSNQVRTEDVRSIKWWTDEEETKVRRLLDWNILPLVAVIYGASFIDRSNVGNAETAGMGADLGLTADQYRIVTTIFYVGYIVFQPLLLFYLVVPAHQWVAAMVFIWGLSSALQATATNLAGLLVARFCTGVAEAGFGTGIALYLGFFFPRREVGLRFAFFVTSSAIASAIAGALAYALVQANSAIAGWRLLFVVEGAPSMILSIFVYLFLPDNPKHCRFLNERQKRIADERLFKPVDTHQGAVGEQSKGATILHGIKSKFDKKSTIAGLTHPVGWLTALLLFCCNVGYASVPIYLPKILNQSGLTALKAQGYTCGPYLVAWASALTQVYLSDRFQHRATFLAVDFVIGIIGYLLLALKQDFATRYGAVFLVTFGLFSCVPLTYTWLISNVASPRARGMGLSILGVVSQCGPLLGTLGLFVEGAPYYKKGMWISLGILAAGLAITLVSAVFFVVNNHRRDRAAYRREAEHLGDATAPATGSVGDRETTTELRQTGTSRSSELQDKVVLDKNVEEERVEALRRTIEVGRQGEDSPFFRFVV</sequence>
<protein>
    <submittedName>
        <fullName evidence="9">MFS general substrate transporter</fullName>
    </submittedName>
</protein>
<evidence type="ECO:0000256" key="6">
    <source>
        <dbReference type="SAM" id="MobiDB-lite"/>
    </source>
</evidence>
<dbReference type="Gene3D" id="1.20.1250.20">
    <property type="entry name" value="MFS general substrate transporter like domains"/>
    <property type="match status" value="2"/>
</dbReference>
<name>A0A316TXG2_9BASI</name>
<feature type="transmembrane region" description="Helical" evidence="7">
    <location>
        <begin position="195"/>
        <end position="216"/>
    </location>
</feature>
<evidence type="ECO:0000256" key="4">
    <source>
        <dbReference type="ARBA" id="ARBA00022989"/>
    </source>
</evidence>
<keyword evidence="4 7" id="KW-1133">Transmembrane helix</keyword>
<feature type="transmembrane region" description="Helical" evidence="7">
    <location>
        <begin position="376"/>
        <end position="393"/>
    </location>
</feature>
<evidence type="ECO:0000256" key="1">
    <source>
        <dbReference type="ARBA" id="ARBA00004141"/>
    </source>
</evidence>
<feature type="transmembrane region" description="Helical" evidence="7">
    <location>
        <begin position="228"/>
        <end position="248"/>
    </location>
</feature>
<evidence type="ECO:0000256" key="7">
    <source>
        <dbReference type="SAM" id="Phobius"/>
    </source>
</evidence>
<feature type="transmembrane region" description="Helical" evidence="7">
    <location>
        <begin position="160"/>
        <end position="183"/>
    </location>
</feature>
<evidence type="ECO:0000313" key="9">
    <source>
        <dbReference type="EMBL" id="PWN18099.1"/>
    </source>
</evidence>
<dbReference type="InterPro" id="IPR036259">
    <property type="entry name" value="MFS_trans_sf"/>
</dbReference>
<feature type="compositionally biased region" description="Polar residues" evidence="6">
    <location>
        <begin position="527"/>
        <end position="537"/>
    </location>
</feature>
<accession>A0A316TXG2</accession>
<feature type="transmembrane region" description="Helical" evidence="7">
    <location>
        <begin position="353"/>
        <end position="369"/>
    </location>
</feature>
<feature type="region of interest" description="Disordered" evidence="6">
    <location>
        <begin position="511"/>
        <end position="539"/>
    </location>
</feature>
<dbReference type="SUPFAM" id="SSF103473">
    <property type="entry name" value="MFS general substrate transporter"/>
    <property type="match status" value="1"/>
</dbReference>
<dbReference type="InterPro" id="IPR011701">
    <property type="entry name" value="MFS"/>
</dbReference>
<dbReference type="STRING" id="1684307.A0A316TXG2"/>
<dbReference type="GO" id="GO:0022857">
    <property type="term" value="F:transmembrane transporter activity"/>
    <property type="evidence" value="ECO:0007669"/>
    <property type="project" value="InterPro"/>
</dbReference>
<feature type="compositionally biased region" description="Polar residues" evidence="6">
    <location>
        <begin position="16"/>
        <end position="28"/>
    </location>
</feature>
<dbReference type="GeneID" id="37017309"/>
<evidence type="ECO:0000313" key="10">
    <source>
        <dbReference type="Proteomes" id="UP000245942"/>
    </source>
</evidence>
<evidence type="ECO:0000256" key="2">
    <source>
        <dbReference type="ARBA" id="ARBA00022448"/>
    </source>
</evidence>
<dbReference type="InterPro" id="IPR020846">
    <property type="entry name" value="MFS_dom"/>
</dbReference>
<feature type="transmembrane region" description="Helical" evidence="7">
    <location>
        <begin position="311"/>
        <end position="333"/>
    </location>
</feature>
<dbReference type="PANTHER" id="PTHR43791">
    <property type="entry name" value="PERMEASE-RELATED"/>
    <property type="match status" value="1"/>
</dbReference>
<keyword evidence="5 7" id="KW-0472">Membrane</keyword>
<dbReference type="OrthoDB" id="2985014at2759"/>
<dbReference type="PROSITE" id="PS50850">
    <property type="entry name" value="MFS"/>
    <property type="match status" value="1"/>
</dbReference>
<feature type="transmembrane region" description="Helical" evidence="7">
    <location>
        <begin position="405"/>
        <end position="424"/>
    </location>
</feature>
<feature type="compositionally biased region" description="Basic and acidic residues" evidence="6">
    <location>
        <begin position="32"/>
        <end position="41"/>
    </location>
</feature>
<feature type="region of interest" description="Disordered" evidence="6">
    <location>
        <begin position="1"/>
        <end position="41"/>
    </location>
</feature>
<organism evidence="9 10">
    <name type="scientific">Pseudomicrostroma glucosiphilum</name>
    <dbReference type="NCBI Taxonomy" id="1684307"/>
    <lineage>
        <taxon>Eukaryota</taxon>
        <taxon>Fungi</taxon>
        <taxon>Dikarya</taxon>
        <taxon>Basidiomycota</taxon>
        <taxon>Ustilaginomycotina</taxon>
        <taxon>Exobasidiomycetes</taxon>
        <taxon>Microstromatales</taxon>
        <taxon>Microstromatales incertae sedis</taxon>
        <taxon>Pseudomicrostroma</taxon>
    </lineage>
</organism>
<proteinExistence type="predicted"/>
<evidence type="ECO:0000256" key="3">
    <source>
        <dbReference type="ARBA" id="ARBA00022692"/>
    </source>
</evidence>
<dbReference type="Proteomes" id="UP000245942">
    <property type="component" value="Unassembled WGS sequence"/>
</dbReference>
<dbReference type="FunFam" id="1.20.1250.20:FF:000018">
    <property type="entry name" value="MFS transporter permease"/>
    <property type="match status" value="1"/>
</dbReference>
<dbReference type="RefSeq" id="XP_025345259.1">
    <property type="nucleotide sequence ID" value="XM_025495575.1"/>
</dbReference>
<reference evidence="9 10" key="1">
    <citation type="journal article" date="2018" name="Mol. Biol. Evol.">
        <title>Broad Genomic Sampling Reveals a Smut Pathogenic Ancestry of the Fungal Clade Ustilaginomycotina.</title>
        <authorList>
            <person name="Kijpornyongpan T."/>
            <person name="Mondo S.J."/>
            <person name="Barry K."/>
            <person name="Sandor L."/>
            <person name="Lee J."/>
            <person name="Lipzen A."/>
            <person name="Pangilinan J."/>
            <person name="LaButti K."/>
            <person name="Hainaut M."/>
            <person name="Henrissat B."/>
            <person name="Grigoriev I.V."/>
            <person name="Spatafora J.W."/>
            <person name="Aime M.C."/>
        </authorList>
    </citation>
    <scope>NUCLEOTIDE SEQUENCE [LARGE SCALE GENOMIC DNA]</scope>
    <source>
        <strain evidence="9 10">MCA 4718</strain>
    </source>
</reference>
<dbReference type="GO" id="GO:0016020">
    <property type="term" value="C:membrane"/>
    <property type="evidence" value="ECO:0007669"/>
    <property type="project" value="UniProtKB-SubCell"/>
</dbReference>
<keyword evidence="3 7" id="KW-0812">Transmembrane</keyword>
<gene>
    <name evidence="9" type="ORF">BCV69DRAFT_85173</name>
</gene>
<feature type="transmembrane region" description="Helical" evidence="7">
    <location>
        <begin position="109"/>
        <end position="129"/>
    </location>
</feature>
<keyword evidence="2" id="KW-0813">Transport</keyword>